<feature type="region of interest" description="Disordered" evidence="5">
    <location>
        <begin position="581"/>
        <end position="618"/>
    </location>
</feature>
<keyword evidence="3" id="KW-0238">DNA-binding</keyword>
<dbReference type="SMART" id="SM00343">
    <property type="entry name" value="ZnF_C2HC"/>
    <property type="match status" value="2"/>
</dbReference>
<dbReference type="GO" id="GO:0004190">
    <property type="term" value="F:aspartic-type endopeptidase activity"/>
    <property type="evidence" value="ECO:0007669"/>
    <property type="project" value="UniProtKB-KW"/>
</dbReference>
<dbReference type="InterPro" id="IPR021109">
    <property type="entry name" value="Peptidase_aspartic_dom_sf"/>
</dbReference>
<dbReference type="InterPro" id="IPR036875">
    <property type="entry name" value="Znf_CCHC_sf"/>
</dbReference>
<dbReference type="InterPro" id="IPR032567">
    <property type="entry name" value="RTL1-rel"/>
</dbReference>
<feature type="region of interest" description="Disordered" evidence="5">
    <location>
        <begin position="1"/>
        <end position="79"/>
    </location>
</feature>
<feature type="region of interest" description="Disordered" evidence="5">
    <location>
        <begin position="111"/>
        <end position="147"/>
    </location>
</feature>
<dbReference type="CDD" id="cd01647">
    <property type="entry name" value="RT_LTR"/>
    <property type="match status" value="1"/>
</dbReference>
<protein>
    <submittedName>
        <fullName evidence="7">Putative reverse transcriptase domain-containing protein</fullName>
    </submittedName>
</protein>
<dbReference type="SUPFAM" id="SSF57756">
    <property type="entry name" value="Retrovirus zinc finger-like domains"/>
    <property type="match status" value="1"/>
</dbReference>
<evidence type="ECO:0000256" key="2">
    <source>
        <dbReference type="ARBA" id="ARBA00022750"/>
    </source>
</evidence>
<organism evidence="7">
    <name type="scientific">Tanacetum cinerariifolium</name>
    <name type="common">Dalmatian daisy</name>
    <name type="synonym">Chrysanthemum cinerariifolium</name>
    <dbReference type="NCBI Taxonomy" id="118510"/>
    <lineage>
        <taxon>Eukaryota</taxon>
        <taxon>Viridiplantae</taxon>
        <taxon>Streptophyta</taxon>
        <taxon>Embryophyta</taxon>
        <taxon>Tracheophyta</taxon>
        <taxon>Spermatophyta</taxon>
        <taxon>Magnoliopsida</taxon>
        <taxon>eudicotyledons</taxon>
        <taxon>Gunneridae</taxon>
        <taxon>Pentapetalae</taxon>
        <taxon>asterids</taxon>
        <taxon>campanulids</taxon>
        <taxon>Asterales</taxon>
        <taxon>Asteraceae</taxon>
        <taxon>Asteroideae</taxon>
        <taxon>Anthemideae</taxon>
        <taxon>Anthemidinae</taxon>
        <taxon>Tanacetum</taxon>
    </lineage>
</organism>
<dbReference type="Pfam" id="PF00098">
    <property type="entry name" value="zf-CCHC"/>
    <property type="match status" value="1"/>
</dbReference>
<evidence type="ECO:0000256" key="5">
    <source>
        <dbReference type="SAM" id="MobiDB-lite"/>
    </source>
</evidence>
<name>A0A6L2L0K1_TANCI</name>
<proteinExistence type="predicted"/>
<dbReference type="GO" id="GO:0003964">
    <property type="term" value="F:RNA-directed DNA polymerase activity"/>
    <property type="evidence" value="ECO:0007669"/>
    <property type="project" value="UniProtKB-KW"/>
</dbReference>
<feature type="compositionally biased region" description="Basic and acidic residues" evidence="5">
    <location>
        <begin position="581"/>
        <end position="592"/>
    </location>
</feature>
<accession>A0A6L2L0K1</accession>
<dbReference type="AlphaFoldDB" id="A0A6L2L0K1"/>
<evidence type="ECO:0000256" key="1">
    <source>
        <dbReference type="ARBA" id="ARBA00022670"/>
    </source>
</evidence>
<dbReference type="Gene3D" id="3.30.70.270">
    <property type="match status" value="1"/>
</dbReference>
<dbReference type="InterPro" id="IPR043128">
    <property type="entry name" value="Rev_trsase/Diguanyl_cyclase"/>
</dbReference>
<evidence type="ECO:0000256" key="4">
    <source>
        <dbReference type="PROSITE-ProRule" id="PRU00047"/>
    </source>
</evidence>
<dbReference type="GO" id="GO:0003677">
    <property type="term" value="F:DNA binding"/>
    <property type="evidence" value="ECO:0007669"/>
    <property type="project" value="UniProtKB-KW"/>
</dbReference>
<gene>
    <name evidence="7" type="ORF">Tci_026230</name>
</gene>
<dbReference type="SUPFAM" id="SSF50630">
    <property type="entry name" value="Acid proteases"/>
    <property type="match status" value="1"/>
</dbReference>
<keyword evidence="7" id="KW-0695">RNA-directed DNA polymerase</keyword>
<dbReference type="GO" id="GO:0006508">
    <property type="term" value="P:proteolysis"/>
    <property type="evidence" value="ECO:0007669"/>
    <property type="project" value="UniProtKB-KW"/>
</dbReference>
<feature type="compositionally biased region" description="Low complexity" evidence="5">
    <location>
        <begin position="380"/>
        <end position="395"/>
    </location>
</feature>
<dbReference type="EMBL" id="BKCJ010003304">
    <property type="protein sequence ID" value="GEU54252.1"/>
    <property type="molecule type" value="Genomic_DNA"/>
</dbReference>
<dbReference type="InterPro" id="IPR041577">
    <property type="entry name" value="RT_RNaseH_2"/>
</dbReference>
<reference evidence="7" key="1">
    <citation type="journal article" date="2019" name="Sci. Rep.">
        <title>Draft genome of Tanacetum cinerariifolium, the natural source of mosquito coil.</title>
        <authorList>
            <person name="Yamashiro T."/>
            <person name="Shiraishi A."/>
            <person name="Satake H."/>
            <person name="Nakayama K."/>
        </authorList>
    </citation>
    <scope>NUCLEOTIDE SEQUENCE</scope>
</reference>
<evidence type="ECO:0000256" key="3">
    <source>
        <dbReference type="ARBA" id="ARBA00023125"/>
    </source>
</evidence>
<dbReference type="Gene3D" id="2.40.70.10">
    <property type="entry name" value="Acid Proteases"/>
    <property type="match status" value="1"/>
</dbReference>
<feature type="region of interest" description="Disordered" evidence="5">
    <location>
        <begin position="371"/>
        <end position="395"/>
    </location>
</feature>
<keyword evidence="7" id="KW-0808">Transferase</keyword>
<keyword evidence="4" id="KW-0862">Zinc</keyword>
<feature type="compositionally biased region" description="Acidic residues" evidence="5">
    <location>
        <begin position="128"/>
        <end position="144"/>
    </location>
</feature>
<sequence>MSSFSVMSLGNAPLSPDYVPGLEEPEQEPLSPDYVLGPEEPEQAPLLSDYVPVPEEPEQAPLPLDYVPGPEEPEQAPPSPVYLPYVLELVYPEYMPPEDDVFPAEEQSLPVAATPTTDSPGYIPEFDPNGDPEEDEEEVPEEDPADHPADSIVVALPAVDYVSSKEVTKPLPQIPSLLLPIPSPPPDSPTHIKILKNCLPLRKRLHFASPTPSQEVRENVAPGRSMSKELGYGITDTWDELVGASKEIAPTTLQGVNQRVINLSTVVEQETTIMYGMMEEAQDDRSQLRGRVNLLYRDKPVHHHLAVMIEREARMAREAWGLSLDASDNAQSDVMSLRTTLVAHHALILDLETTDRRRQGAIKELLAADHKRQKMAPKQTTRSTPVITTPTSETTTSVTNAQLQAMIDQGITSALAARDANGNGDDSHTSRMVRPVQVARECTYSDFLKCQPLNFKSTEGVVGLSQWFEKMESVFSINNCTVACQVKFATCTLQGNALIWWNSHVKGTDVVAYSQRFQELALMYDRTFPEEIDKVERYVDGSPDTIHGSVMATKPKTMQDAIEFATELMNKKINTWAERQADNKTKSDDTTRNNHQQPNKRQNTRRAYAAGNGNKRAYEGPRPRCTKCNYHHEGPWALKCHKCIRFGHLSHDCRNPPIVNTGANQRGNVCFECGAQGHFKRECPKLKNNNNQGNQVGNAKAQAKVYAVGKAGANLHNNIITGTFLLNKHYASILFDTSADRSFVSIAFRSQIIITPIALDHDYNVELADRRIVWLNTIIRGCTLNFLNHPFNIDLIPVVLGSFDIIIGMDWLAKYHAVIICAEKIVRILFGDKILIVRGDGRSNKHETRLNIISYTKTQEYLTKGCHLFLENITTTKDEDTSKGKRLEDLPVVQEFPEVFPKDLSGIPPTRQVEFQIDLIPGATPVARAPYRLAPSKMKELAEQLQELTDKVFIRPSSSPWGAPILFVKKKDGSFLMCMDYRELNKLTVKNRYPLPRIDDLFDQFQGSSIYSKIDLRSGITTLPKESEDFVVYCDASIQGLDVVLMQIEKVIAYASRKLKVHEKNYTTHDLELRGSSVRSKDLEALSVWNQVYGKANVVADALSRKERVPPRVWALVMTIGLDLPK</sequence>
<dbReference type="GO" id="GO:0008270">
    <property type="term" value="F:zinc ion binding"/>
    <property type="evidence" value="ECO:0007669"/>
    <property type="project" value="UniProtKB-KW"/>
</dbReference>
<dbReference type="CDD" id="cd00303">
    <property type="entry name" value="retropepsin_like"/>
    <property type="match status" value="1"/>
</dbReference>
<dbReference type="SUPFAM" id="SSF56672">
    <property type="entry name" value="DNA/RNA polymerases"/>
    <property type="match status" value="2"/>
</dbReference>
<dbReference type="InterPro" id="IPR001878">
    <property type="entry name" value="Znf_CCHC"/>
</dbReference>
<dbReference type="Pfam" id="PF17919">
    <property type="entry name" value="RT_RNaseH_2"/>
    <property type="match status" value="1"/>
</dbReference>
<evidence type="ECO:0000259" key="6">
    <source>
        <dbReference type="PROSITE" id="PS50158"/>
    </source>
</evidence>
<dbReference type="PANTHER" id="PTHR15503:SF45">
    <property type="entry name" value="RNA-DIRECTED DNA POLYMERASE HOMOLOG"/>
    <property type="match status" value="1"/>
</dbReference>
<keyword evidence="2" id="KW-0378">Hydrolase</keyword>
<feature type="domain" description="CCHC-type" evidence="6">
    <location>
        <begin position="670"/>
        <end position="685"/>
    </location>
</feature>
<keyword evidence="7" id="KW-0548">Nucleotidyltransferase</keyword>
<dbReference type="PROSITE" id="PS50158">
    <property type="entry name" value="ZF_CCHC"/>
    <property type="match status" value="1"/>
</dbReference>
<keyword evidence="1" id="KW-0645">Protease</keyword>
<keyword evidence="2" id="KW-0064">Aspartyl protease</keyword>
<dbReference type="Gene3D" id="3.10.10.10">
    <property type="entry name" value="HIV Type 1 Reverse Transcriptase, subunit A, domain 1"/>
    <property type="match status" value="1"/>
</dbReference>
<keyword evidence="4" id="KW-0863">Zinc-finger</keyword>
<dbReference type="InterPro" id="IPR043502">
    <property type="entry name" value="DNA/RNA_pol_sf"/>
</dbReference>
<dbReference type="PANTHER" id="PTHR15503">
    <property type="entry name" value="LDOC1 RELATED"/>
    <property type="match status" value="1"/>
</dbReference>
<dbReference type="Pfam" id="PF08284">
    <property type="entry name" value="RVP_2"/>
    <property type="match status" value="1"/>
</dbReference>
<evidence type="ECO:0000313" key="7">
    <source>
        <dbReference type="EMBL" id="GEU54252.1"/>
    </source>
</evidence>
<dbReference type="Gene3D" id="4.10.60.10">
    <property type="entry name" value="Zinc finger, CCHC-type"/>
    <property type="match status" value="1"/>
</dbReference>
<comment type="caution">
    <text evidence="7">The sequence shown here is derived from an EMBL/GenBank/DDBJ whole genome shotgun (WGS) entry which is preliminary data.</text>
</comment>
<keyword evidence="4" id="KW-0479">Metal-binding</keyword>